<feature type="transmembrane region" description="Helical" evidence="2">
    <location>
        <begin position="110"/>
        <end position="131"/>
    </location>
</feature>
<dbReference type="EMBL" id="MU006776">
    <property type="protein sequence ID" value="KAF2646436.1"/>
    <property type="molecule type" value="Genomic_DNA"/>
</dbReference>
<name>A0A6A6SF28_9PLEO</name>
<keyword evidence="2" id="KW-0812">Transmembrane</keyword>
<dbReference type="Proteomes" id="UP000799753">
    <property type="component" value="Unassembled WGS sequence"/>
</dbReference>
<dbReference type="AlphaFoldDB" id="A0A6A6SF28"/>
<dbReference type="Pfam" id="PF25130">
    <property type="entry name" value="DUF7820"/>
    <property type="match status" value="1"/>
</dbReference>
<dbReference type="InterPro" id="IPR056722">
    <property type="entry name" value="DUF7820"/>
</dbReference>
<evidence type="ECO:0000256" key="1">
    <source>
        <dbReference type="SAM" id="MobiDB-lite"/>
    </source>
</evidence>
<evidence type="ECO:0000256" key="2">
    <source>
        <dbReference type="SAM" id="Phobius"/>
    </source>
</evidence>
<keyword evidence="5" id="KW-1185">Reference proteome</keyword>
<dbReference type="PANTHER" id="PTHR42078:SF1">
    <property type="entry name" value="GLUCAN 1, 4-ALPHA-GLUCOSIDASE"/>
    <property type="match status" value="1"/>
</dbReference>
<sequence length="414" mass="45519">MHPPRQSTRSIPVLPSIYTSFPTDSNPSSRNTSANDSTSTCVEDGIELVPIERSNSTCGKILSPGTEEKEVISSAEFPHASTKSLPDLPRGRWGKSPKSSCGRCPIKCRILVLFAVKTSILLIILSCLLSIQGRKAHGSKAEMQPDNPEAPPIPNIRIKQGTFAVALSNARKQSSACLERNNESAAWACTTDDILRVNVLPSGQPGQNLISIEPSSNIDWTSYGQRPLSISPTILTPAKDSELPDNGPGYHFRTTYDRMVLIKDDSLPIVNAASNRMGTGHSAIQEGDQPWLCYFNETVVEGYIYVSRRSVSTNKSISSLSANSTKMSDIPFLPYTFKITEERISNSTMPYCELQMISKDKKLVSNGTNTLILALSEPIFVSDDVQMDRNLRKGQRKREQTSTGKSCQCEWVVQ</sequence>
<evidence type="ECO:0000313" key="5">
    <source>
        <dbReference type="Proteomes" id="UP000799753"/>
    </source>
</evidence>
<keyword evidence="2" id="KW-0472">Membrane</keyword>
<keyword evidence="2" id="KW-1133">Transmembrane helix</keyword>
<accession>A0A6A6SF28</accession>
<feature type="compositionally biased region" description="Polar residues" evidence="1">
    <location>
        <begin position="17"/>
        <end position="39"/>
    </location>
</feature>
<feature type="region of interest" description="Disordered" evidence="1">
    <location>
        <begin position="1"/>
        <end position="39"/>
    </location>
</feature>
<dbReference type="OrthoDB" id="5384459at2759"/>
<feature type="domain" description="DUF7820" evidence="3">
    <location>
        <begin position="157"/>
        <end position="326"/>
    </location>
</feature>
<feature type="compositionally biased region" description="Polar residues" evidence="1">
    <location>
        <begin position="1"/>
        <end position="10"/>
    </location>
</feature>
<reference evidence="4" key="1">
    <citation type="journal article" date="2020" name="Stud. Mycol.">
        <title>101 Dothideomycetes genomes: a test case for predicting lifestyles and emergence of pathogens.</title>
        <authorList>
            <person name="Haridas S."/>
            <person name="Albert R."/>
            <person name="Binder M."/>
            <person name="Bloem J."/>
            <person name="Labutti K."/>
            <person name="Salamov A."/>
            <person name="Andreopoulos B."/>
            <person name="Baker S."/>
            <person name="Barry K."/>
            <person name="Bills G."/>
            <person name="Bluhm B."/>
            <person name="Cannon C."/>
            <person name="Castanera R."/>
            <person name="Culley D."/>
            <person name="Daum C."/>
            <person name="Ezra D."/>
            <person name="Gonzalez J."/>
            <person name="Henrissat B."/>
            <person name="Kuo A."/>
            <person name="Liang C."/>
            <person name="Lipzen A."/>
            <person name="Lutzoni F."/>
            <person name="Magnuson J."/>
            <person name="Mondo S."/>
            <person name="Nolan M."/>
            <person name="Ohm R."/>
            <person name="Pangilinan J."/>
            <person name="Park H.-J."/>
            <person name="Ramirez L."/>
            <person name="Alfaro M."/>
            <person name="Sun H."/>
            <person name="Tritt A."/>
            <person name="Yoshinaga Y."/>
            <person name="Zwiers L.-H."/>
            <person name="Turgeon B."/>
            <person name="Goodwin S."/>
            <person name="Spatafora J."/>
            <person name="Crous P."/>
            <person name="Grigoriev I."/>
        </authorList>
    </citation>
    <scope>NUCLEOTIDE SEQUENCE</scope>
    <source>
        <strain evidence="4">CBS 473.64</strain>
    </source>
</reference>
<gene>
    <name evidence="4" type="ORF">P280DRAFT_11533</name>
</gene>
<dbReference type="PANTHER" id="PTHR42078">
    <property type="entry name" value="GLUCAN 1, 4-ALPHA-GLUCOSIDASE"/>
    <property type="match status" value="1"/>
</dbReference>
<organism evidence="4 5">
    <name type="scientific">Massarina eburnea CBS 473.64</name>
    <dbReference type="NCBI Taxonomy" id="1395130"/>
    <lineage>
        <taxon>Eukaryota</taxon>
        <taxon>Fungi</taxon>
        <taxon>Dikarya</taxon>
        <taxon>Ascomycota</taxon>
        <taxon>Pezizomycotina</taxon>
        <taxon>Dothideomycetes</taxon>
        <taxon>Pleosporomycetidae</taxon>
        <taxon>Pleosporales</taxon>
        <taxon>Massarineae</taxon>
        <taxon>Massarinaceae</taxon>
        <taxon>Massarina</taxon>
    </lineage>
</organism>
<evidence type="ECO:0000259" key="3">
    <source>
        <dbReference type="Pfam" id="PF25130"/>
    </source>
</evidence>
<protein>
    <recommendedName>
        <fullName evidence="3">DUF7820 domain-containing protein</fullName>
    </recommendedName>
</protein>
<proteinExistence type="predicted"/>
<evidence type="ECO:0000313" key="4">
    <source>
        <dbReference type="EMBL" id="KAF2646436.1"/>
    </source>
</evidence>